<name>A0A1L7AMM0_9PROT</name>
<evidence type="ECO:0000313" key="1">
    <source>
        <dbReference type="EMBL" id="APT60033.1"/>
    </source>
</evidence>
<dbReference type="Proteomes" id="UP000185494">
    <property type="component" value="Chromosome 2"/>
</dbReference>
<proteinExistence type="predicted"/>
<sequence>MTMTAADAQTLREIAERDQAFDACIERIERMRDWHFAKRDRADVLGLHDTCSRYHQRGIAFEDAIEAIRALAASQEQRRG</sequence>
<dbReference type="AlphaFoldDB" id="A0A1L7AMM0"/>
<accession>A0A1L7AMM0</accession>
<dbReference type="RefSeq" id="WP_075800744.1">
    <property type="nucleotide sequence ID" value="NZ_CP015584.1"/>
</dbReference>
<evidence type="ECO:0000313" key="2">
    <source>
        <dbReference type="Proteomes" id="UP000185494"/>
    </source>
</evidence>
<dbReference type="STRING" id="257708.RGI145_22370"/>
<dbReference type="EMBL" id="CP015584">
    <property type="protein sequence ID" value="APT60033.1"/>
    <property type="molecule type" value="Genomic_DNA"/>
</dbReference>
<reference evidence="1 2" key="1">
    <citation type="submission" date="2016-05" db="EMBL/GenBank/DDBJ databases">
        <title>Complete Genome and Methylome Analysis of Psychrotrophic Bacterial Isolates from Antarctic Lake Untersee.</title>
        <authorList>
            <person name="Fomenkov A."/>
            <person name="Akimov V.N."/>
            <person name="Vasilyeva L.V."/>
            <person name="Andersen D."/>
            <person name="Vincze T."/>
            <person name="Roberts R.J."/>
        </authorList>
    </citation>
    <scope>NUCLEOTIDE SEQUENCE [LARGE SCALE GENOMIC DNA]</scope>
    <source>
        <strain evidence="1 2">U14-5</strain>
    </source>
</reference>
<gene>
    <name evidence="1" type="ORF">RGI145_22370</name>
</gene>
<organism evidence="1 2">
    <name type="scientific">Roseomonas gilardii</name>
    <dbReference type="NCBI Taxonomy" id="257708"/>
    <lineage>
        <taxon>Bacteria</taxon>
        <taxon>Pseudomonadati</taxon>
        <taxon>Pseudomonadota</taxon>
        <taxon>Alphaproteobacteria</taxon>
        <taxon>Acetobacterales</taxon>
        <taxon>Roseomonadaceae</taxon>
        <taxon>Roseomonas</taxon>
    </lineage>
</organism>
<dbReference type="KEGG" id="rgi:RGI145_22370"/>
<protein>
    <submittedName>
        <fullName evidence="1">Uncharacterized protein</fullName>
    </submittedName>
</protein>